<evidence type="ECO:0000313" key="2">
    <source>
        <dbReference type="Proteomes" id="UP000321089"/>
    </source>
</evidence>
<dbReference type="Gene3D" id="3.40.470.10">
    <property type="entry name" value="Uracil-DNA glycosylase-like domain"/>
    <property type="match status" value="1"/>
</dbReference>
<sequence length="220" mass="26123">MNRDCGRKQSEIWLIGDSEPRNFSGNLKNPLDYKHPTIHNIFTPIINEIQEEVFKIDNRIDRNKFYIRNAIKDSCDWDNNDKLNEEVKEFSHLIKKYKPLIIISFGRRAFEFVRRANCEEEKKLTSWTTYKIGQEFIKRYKNFEPKNINIIPLLHVSIARGKFLEAHKYFCKAINEELNGNEENYFVATGNILGKLLVDHKEIINCWERPINNNSKDNLD</sequence>
<gene>
    <name evidence="1" type="ORF">CBU02nite_28390</name>
</gene>
<evidence type="ECO:0008006" key="3">
    <source>
        <dbReference type="Google" id="ProtNLM"/>
    </source>
</evidence>
<evidence type="ECO:0000313" key="1">
    <source>
        <dbReference type="EMBL" id="GEQ22333.1"/>
    </source>
</evidence>
<proteinExistence type="predicted"/>
<dbReference type="AlphaFoldDB" id="A0A512TQG6"/>
<dbReference type="Proteomes" id="UP000321089">
    <property type="component" value="Unassembled WGS sequence"/>
</dbReference>
<dbReference type="InterPro" id="IPR036895">
    <property type="entry name" value="Uracil-DNA_glycosylase-like_sf"/>
</dbReference>
<protein>
    <recommendedName>
        <fullName evidence="3">Uracil-DNA glycosylase-like domain-containing protein</fullName>
    </recommendedName>
</protein>
<name>A0A512TQG6_CLOBU</name>
<accession>A0A512TQG6</accession>
<organism evidence="1 2">
    <name type="scientific">Clostridium butyricum</name>
    <dbReference type="NCBI Taxonomy" id="1492"/>
    <lineage>
        <taxon>Bacteria</taxon>
        <taxon>Bacillati</taxon>
        <taxon>Bacillota</taxon>
        <taxon>Clostridia</taxon>
        <taxon>Eubacteriales</taxon>
        <taxon>Clostridiaceae</taxon>
        <taxon>Clostridium</taxon>
    </lineage>
</organism>
<comment type="caution">
    <text evidence="1">The sequence shown here is derived from an EMBL/GenBank/DDBJ whole genome shotgun (WGS) entry which is preliminary data.</text>
</comment>
<dbReference type="EMBL" id="BKBC01000045">
    <property type="protein sequence ID" value="GEQ22333.1"/>
    <property type="molecule type" value="Genomic_DNA"/>
</dbReference>
<dbReference type="RefSeq" id="WP_146868862.1">
    <property type="nucleotide sequence ID" value="NZ_BKBC01000045.1"/>
</dbReference>
<reference evidence="1 2" key="1">
    <citation type="submission" date="2019-07" db="EMBL/GenBank/DDBJ databases">
        <title>Whole genome shotgun sequence of Clostridium butyricum NBRC 3858.</title>
        <authorList>
            <person name="Hosoyama A."/>
            <person name="Uohara A."/>
            <person name="Ohji S."/>
            <person name="Ichikawa N."/>
        </authorList>
    </citation>
    <scope>NUCLEOTIDE SEQUENCE [LARGE SCALE GENOMIC DNA]</scope>
    <source>
        <strain evidence="1 2">NBRC 3858</strain>
    </source>
</reference>